<evidence type="ECO:0000313" key="2">
    <source>
        <dbReference type="Proteomes" id="UP000681720"/>
    </source>
</evidence>
<dbReference type="AlphaFoldDB" id="A0A8S2ZM24"/>
<feature type="non-terminal residue" evidence="1">
    <location>
        <position position="51"/>
    </location>
</feature>
<proteinExistence type="predicted"/>
<dbReference type="EMBL" id="CAJOBJ010111312">
    <property type="protein sequence ID" value="CAF4632916.1"/>
    <property type="molecule type" value="Genomic_DNA"/>
</dbReference>
<gene>
    <name evidence="1" type="ORF">GIL414_LOCUS40288</name>
</gene>
<dbReference type="Proteomes" id="UP000681720">
    <property type="component" value="Unassembled WGS sequence"/>
</dbReference>
<name>A0A8S2ZM24_9BILA</name>
<organism evidence="1 2">
    <name type="scientific">Rotaria magnacalcarata</name>
    <dbReference type="NCBI Taxonomy" id="392030"/>
    <lineage>
        <taxon>Eukaryota</taxon>
        <taxon>Metazoa</taxon>
        <taxon>Spiralia</taxon>
        <taxon>Gnathifera</taxon>
        <taxon>Rotifera</taxon>
        <taxon>Eurotatoria</taxon>
        <taxon>Bdelloidea</taxon>
        <taxon>Philodinida</taxon>
        <taxon>Philodinidae</taxon>
        <taxon>Rotaria</taxon>
    </lineage>
</organism>
<protein>
    <submittedName>
        <fullName evidence="1">Uncharacterized protein</fullName>
    </submittedName>
</protein>
<comment type="caution">
    <text evidence="1">The sequence shown here is derived from an EMBL/GenBank/DDBJ whole genome shotgun (WGS) entry which is preliminary data.</text>
</comment>
<evidence type="ECO:0000313" key="1">
    <source>
        <dbReference type="EMBL" id="CAF4632916.1"/>
    </source>
</evidence>
<sequence length="51" mass="5871">MRASFRSNIVRIGCATHFINKIIEHALCKPNIDCDAIQQLFNDIHDIVVYL</sequence>
<accession>A0A8S2ZM24</accession>
<reference evidence="1" key="1">
    <citation type="submission" date="2021-02" db="EMBL/GenBank/DDBJ databases">
        <authorList>
            <person name="Nowell W R."/>
        </authorList>
    </citation>
    <scope>NUCLEOTIDE SEQUENCE</scope>
</reference>